<reference evidence="1 2" key="1">
    <citation type="submission" date="2018-04" db="EMBL/GenBank/DDBJ databases">
        <title>The genome of golden apple snail Pomacea canaliculata provides insight into stress tolerance and invasive adaptation.</title>
        <authorList>
            <person name="Liu C."/>
            <person name="Liu B."/>
            <person name="Ren Y."/>
            <person name="Zhang Y."/>
            <person name="Wang H."/>
            <person name="Li S."/>
            <person name="Jiang F."/>
            <person name="Yin L."/>
            <person name="Zhang G."/>
            <person name="Qian W."/>
            <person name="Fan W."/>
        </authorList>
    </citation>
    <scope>NUCLEOTIDE SEQUENCE [LARGE SCALE GENOMIC DNA]</scope>
    <source>
        <strain evidence="1">SZHN2017</strain>
        <tissue evidence="1">Muscle</tissue>
    </source>
</reference>
<protein>
    <submittedName>
        <fullName evidence="1">Uncharacterized protein</fullName>
    </submittedName>
</protein>
<comment type="caution">
    <text evidence="1">The sequence shown here is derived from an EMBL/GenBank/DDBJ whole genome shotgun (WGS) entry which is preliminary data.</text>
</comment>
<dbReference type="AlphaFoldDB" id="A0A2T7P7T1"/>
<dbReference type="Proteomes" id="UP000245119">
    <property type="component" value="Linkage Group LG5"/>
</dbReference>
<evidence type="ECO:0000313" key="2">
    <source>
        <dbReference type="Proteomes" id="UP000245119"/>
    </source>
</evidence>
<organism evidence="1 2">
    <name type="scientific">Pomacea canaliculata</name>
    <name type="common">Golden apple snail</name>
    <dbReference type="NCBI Taxonomy" id="400727"/>
    <lineage>
        <taxon>Eukaryota</taxon>
        <taxon>Metazoa</taxon>
        <taxon>Spiralia</taxon>
        <taxon>Lophotrochozoa</taxon>
        <taxon>Mollusca</taxon>
        <taxon>Gastropoda</taxon>
        <taxon>Caenogastropoda</taxon>
        <taxon>Architaenioglossa</taxon>
        <taxon>Ampullarioidea</taxon>
        <taxon>Ampullariidae</taxon>
        <taxon>Pomacea</taxon>
    </lineage>
</organism>
<accession>A0A2T7P7T1</accession>
<proteinExistence type="predicted"/>
<evidence type="ECO:0000313" key="1">
    <source>
        <dbReference type="EMBL" id="PVD29471.1"/>
    </source>
</evidence>
<keyword evidence="2" id="KW-1185">Reference proteome</keyword>
<name>A0A2T7P7T1_POMCA</name>
<dbReference type="EMBL" id="PZQS01000005">
    <property type="protein sequence ID" value="PVD29471.1"/>
    <property type="molecule type" value="Genomic_DNA"/>
</dbReference>
<sequence>MSVTCHAHGGGKEEIARAACCQVEMQGVVLLLPVPSLSDEHAPLMDVRCQTCCRQMAPVAGLAGPRLESPSISASRAESLWTSY</sequence>
<gene>
    <name evidence="1" type="ORF">C0Q70_08722</name>
</gene>